<dbReference type="InterPro" id="IPR013087">
    <property type="entry name" value="Znf_C2H2_type"/>
</dbReference>
<dbReference type="GO" id="GO:0008270">
    <property type="term" value="F:zinc ion binding"/>
    <property type="evidence" value="ECO:0007669"/>
    <property type="project" value="UniProtKB-KW"/>
</dbReference>
<dbReference type="OrthoDB" id="6020621at2759"/>
<dbReference type="RefSeq" id="XP_023162577.1">
    <property type="nucleotide sequence ID" value="XM_023306809.2"/>
</dbReference>
<dbReference type="Gene3D" id="3.30.160.60">
    <property type="entry name" value="Classic Zinc Finger"/>
    <property type="match status" value="1"/>
</dbReference>
<evidence type="ECO:0000256" key="1">
    <source>
        <dbReference type="PROSITE-ProRule" id="PRU00042"/>
    </source>
</evidence>
<protein>
    <submittedName>
        <fullName evidence="5">RE1-silencing transcription factor-like</fullName>
    </submittedName>
</protein>
<sequence>MTSYRLRIIIKVKFTEILHLNYNLMMDVVKKNKKYSIVFRCTVPKCSYSSKRLYNLQRHEKTHGKEHWRSKRFPCPCCAYAAATRAHLKRHMGNKHPTEDISKHNITVLAYEDFEKPAEQLKSDSVEQKRPREQLKATKDKQIESEQEQQEQLLVGPVTVLQLVTPLSPQAKPIPGEMYCNVSLEGEAFRLIPVELLPAEVVSQEL</sequence>
<dbReference type="PROSITE" id="PS50157">
    <property type="entry name" value="ZINC_FINGER_C2H2_2"/>
    <property type="match status" value="1"/>
</dbReference>
<feature type="region of interest" description="Disordered" evidence="2">
    <location>
        <begin position="120"/>
        <end position="150"/>
    </location>
</feature>
<evidence type="ECO:0000313" key="5">
    <source>
        <dbReference type="RefSeq" id="XP_023162577.1"/>
    </source>
</evidence>
<reference evidence="5" key="1">
    <citation type="submission" date="2025-08" db="UniProtKB">
        <authorList>
            <consortium name="RefSeq"/>
        </authorList>
    </citation>
    <scope>IDENTIFICATION</scope>
    <source>
        <strain evidence="5">15085-1641.00</strain>
        <tissue evidence="5">Whole body</tissue>
    </source>
</reference>
<organism evidence="4 5">
    <name type="scientific">Drosophila hydei</name>
    <name type="common">Fruit fly</name>
    <dbReference type="NCBI Taxonomy" id="7224"/>
    <lineage>
        <taxon>Eukaryota</taxon>
        <taxon>Metazoa</taxon>
        <taxon>Ecdysozoa</taxon>
        <taxon>Arthropoda</taxon>
        <taxon>Hexapoda</taxon>
        <taxon>Insecta</taxon>
        <taxon>Pterygota</taxon>
        <taxon>Neoptera</taxon>
        <taxon>Endopterygota</taxon>
        <taxon>Diptera</taxon>
        <taxon>Brachycera</taxon>
        <taxon>Muscomorpha</taxon>
        <taxon>Ephydroidea</taxon>
        <taxon>Drosophilidae</taxon>
        <taxon>Drosophila</taxon>
    </lineage>
</organism>
<proteinExistence type="predicted"/>
<dbReference type="SMART" id="SM00355">
    <property type="entry name" value="ZnF_C2H2"/>
    <property type="match status" value="2"/>
</dbReference>
<keyword evidence="4" id="KW-1185">Reference proteome</keyword>
<dbReference type="AlphaFoldDB" id="A0A6J1LDU4"/>
<feature type="compositionally biased region" description="Basic and acidic residues" evidence="2">
    <location>
        <begin position="120"/>
        <end position="144"/>
    </location>
</feature>
<evidence type="ECO:0000259" key="3">
    <source>
        <dbReference type="PROSITE" id="PS50157"/>
    </source>
</evidence>
<dbReference type="Proteomes" id="UP000504633">
    <property type="component" value="Unplaced"/>
</dbReference>
<dbReference type="OMA" id="KEHWRSK"/>
<dbReference type="KEGG" id="dhe:111593787"/>
<evidence type="ECO:0000256" key="2">
    <source>
        <dbReference type="SAM" id="MobiDB-lite"/>
    </source>
</evidence>
<feature type="domain" description="C2H2-type" evidence="3">
    <location>
        <begin position="39"/>
        <end position="68"/>
    </location>
</feature>
<accession>A0A6J1LDU4</accession>
<gene>
    <name evidence="5" type="primary">LOC111593787</name>
</gene>
<keyword evidence="1" id="KW-0863">Zinc-finger</keyword>
<evidence type="ECO:0000313" key="4">
    <source>
        <dbReference type="Proteomes" id="UP000504633"/>
    </source>
</evidence>
<keyword evidence="1" id="KW-0862">Zinc</keyword>
<keyword evidence="1" id="KW-0479">Metal-binding</keyword>
<dbReference type="GeneID" id="111593787"/>
<name>A0A6J1LDU4_DROHY</name>